<dbReference type="RefSeq" id="WP_003445914.1">
    <property type="nucleotide sequence ID" value="NZ_ANZB01000008.1"/>
</dbReference>
<proteinExistence type="predicted"/>
<dbReference type="KEGG" id="cpat:CLPA_c34970"/>
<dbReference type="eggNOG" id="ENOG5033US2">
    <property type="taxonomic scope" value="Bacteria"/>
</dbReference>
<dbReference type="KEGG" id="cpae:CPAST_c34970"/>
<dbReference type="AlphaFoldDB" id="A0A0H3JAH6"/>
<organism evidence="1 4">
    <name type="scientific">Clostridium pasteurianum DSM 525 = ATCC 6013</name>
    <dbReference type="NCBI Taxonomy" id="1262449"/>
    <lineage>
        <taxon>Bacteria</taxon>
        <taxon>Bacillati</taxon>
        <taxon>Bacillota</taxon>
        <taxon>Clostridia</taxon>
        <taxon>Eubacteriales</taxon>
        <taxon>Clostridiaceae</taxon>
        <taxon>Clostridium</taxon>
    </lineage>
</organism>
<sequence>MKLISDKAKIEEILLDPYNPRFIDFDAMNQNELQKKIMKTNDAKELLNSMRLGIKWVNRIVVRRISTLSKEQKLKILGIDNYEYIIVEGNNRLACLKDEVMDETVDRNFPIPVLIAEKEDYESQIAYESELRLTQGIANVMVVKQWKPVAKARHIYRLYKDKKQLNVSDTMNKIFKNISEELGVKLSEVRTAVIRYKFYNEIAKESDTLNDNDWQYLEAIDTNQNIRSMFGMIPKSMDFEWDMNEDDIEENEKLFYKKELLNSIPEIISTVKNEGLSSKKFRDIFREIIPKYNDVEDFKNDISDILNVDTDKNWTRLEKEIINNRHNDKDIWNEKLNNILTELNNFPSPADWAYNTIDILEKIQNKIDKHLSIIKEN</sequence>
<dbReference type="EMBL" id="CP009268">
    <property type="protein sequence ID" value="AJA53546.1"/>
    <property type="molecule type" value="Genomic_DNA"/>
</dbReference>
<dbReference type="GeneID" id="93075593"/>
<dbReference type="EMBL" id="JPGY02000001">
    <property type="protein sequence ID" value="KRU14429.1"/>
    <property type="molecule type" value="Genomic_DNA"/>
</dbReference>
<reference evidence="1 4" key="1">
    <citation type="journal article" date="2015" name="Genome Announc.">
        <title>Complete Genome Sequence of the Nitrogen-Fixing and Solvent-Producing Clostridium pasteurianum DSM 525.</title>
        <authorList>
            <person name="Poehlein A."/>
            <person name="Grosse-Honebrink A."/>
            <person name="Zhang Y."/>
            <person name="Minton N.P."/>
            <person name="Daniel R."/>
        </authorList>
    </citation>
    <scope>NUCLEOTIDE SEQUENCE [LARGE SCALE GENOMIC DNA]</scope>
    <source>
        <strain evidence="1">DSM 525</strain>
        <strain evidence="4">DSM 525 / ATCC 6013</strain>
    </source>
</reference>
<protein>
    <recommendedName>
        <fullName evidence="5">ParB/Sulfiredoxin domain-containing protein</fullName>
    </recommendedName>
</protein>
<reference evidence="2 3" key="3">
    <citation type="journal article" name="Genome Announc.">
        <title>Improved Draft Genome Sequence of Clostridium pasteurianum Strain ATCC 6013 (DSM 525) Using a Hybrid Next-Generation Sequencing Approach.</title>
        <authorList>
            <person name="Pyne M.E."/>
            <person name="Utturkar S."/>
            <person name="Brown S.D."/>
            <person name="Moo-Young M."/>
            <person name="Chung D.A."/>
            <person name="Chou C.P."/>
        </authorList>
    </citation>
    <scope>NUCLEOTIDE SEQUENCE [LARGE SCALE GENOMIC DNA]</scope>
    <source>
        <strain evidence="2 3">ATCC 6013</strain>
    </source>
</reference>
<gene>
    <name evidence="1" type="ORF">CLPA_c34970</name>
    <name evidence="2" type="ORF">CP6013_03687</name>
</gene>
<evidence type="ECO:0000313" key="1">
    <source>
        <dbReference type="EMBL" id="AJA53546.1"/>
    </source>
</evidence>
<dbReference type="PATRIC" id="fig|1262449.3.peg.2560"/>
<evidence type="ECO:0008006" key="5">
    <source>
        <dbReference type="Google" id="ProtNLM"/>
    </source>
</evidence>
<name>A0A0H3JAH6_CLOPA</name>
<evidence type="ECO:0000313" key="4">
    <source>
        <dbReference type="Proteomes" id="UP000030905"/>
    </source>
</evidence>
<evidence type="ECO:0000313" key="2">
    <source>
        <dbReference type="EMBL" id="KRU14429.1"/>
    </source>
</evidence>
<dbReference type="Proteomes" id="UP000030905">
    <property type="component" value="Chromosome"/>
</dbReference>
<keyword evidence="4" id="KW-1185">Reference proteome</keyword>
<evidence type="ECO:0000313" key="3">
    <source>
        <dbReference type="Proteomes" id="UP000028042"/>
    </source>
</evidence>
<dbReference type="Proteomes" id="UP000028042">
    <property type="component" value="Unassembled WGS sequence"/>
</dbReference>
<reference evidence="2" key="2">
    <citation type="submission" date="2015-10" db="EMBL/GenBank/DDBJ databases">
        <title>Improved Draft Genome Sequence of Clostridium pasteurianum Strain ATCC 6013 (DSM 525) Using a Hybrid Next-Generation Sequencing Approach.</title>
        <authorList>
            <person name="Pyne M.E."/>
            <person name="Utturkar S.M."/>
            <person name="Brown S.D."/>
            <person name="Moo-Young M."/>
            <person name="Chung D.A."/>
            <person name="Chou P.C."/>
        </authorList>
    </citation>
    <scope>NUCLEOTIDE SEQUENCE</scope>
    <source>
        <strain evidence="2">ATCC 6013</strain>
    </source>
</reference>
<accession>A0A0H3JAH6</accession>